<proteinExistence type="predicted"/>
<sequence length="167" mass="18561">MKNLKSRCQGGIAVGAIVLLPATFTLAQTGNGLDVPAKVVEHGRYIAIISGCNDCHTPNYGVAEGQVPEELWLTGDALGWRGPWGTTYPPNLRLLADKLDEQQWNEMTHNLRTRPPMPWFNLNEMSREDSSALYHYIRSFETLGEPAPPYLPPGETPPAPYVDFILE</sequence>
<dbReference type="InterPro" id="IPR036909">
    <property type="entry name" value="Cyt_c-like_dom_sf"/>
</dbReference>
<dbReference type="EMBL" id="QPII01000002">
    <property type="protein sequence ID" value="RCV90846.1"/>
    <property type="molecule type" value="Genomic_DNA"/>
</dbReference>
<feature type="chain" id="PRO_5016942551" description="Cytochrome C" evidence="1">
    <location>
        <begin position="28"/>
        <end position="167"/>
    </location>
</feature>
<keyword evidence="1" id="KW-0732">Signal</keyword>
<dbReference type="GO" id="GO:0009055">
    <property type="term" value="F:electron transfer activity"/>
    <property type="evidence" value="ECO:0007669"/>
    <property type="project" value="InterPro"/>
</dbReference>
<keyword evidence="3" id="KW-1185">Reference proteome</keyword>
<protein>
    <recommendedName>
        <fullName evidence="4">Cytochrome C</fullName>
    </recommendedName>
</protein>
<accession>A0A368U2R7</accession>
<gene>
    <name evidence="2" type="ORF">DU505_02775</name>
</gene>
<evidence type="ECO:0000313" key="2">
    <source>
        <dbReference type="EMBL" id="RCV90846.1"/>
    </source>
</evidence>
<evidence type="ECO:0008006" key="4">
    <source>
        <dbReference type="Google" id="ProtNLM"/>
    </source>
</evidence>
<dbReference type="RefSeq" id="WP_114477484.1">
    <property type="nucleotide sequence ID" value="NZ_QPII01000002.1"/>
</dbReference>
<dbReference type="Proteomes" id="UP000252405">
    <property type="component" value="Unassembled WGS sequence"/>
</dbReference>
<reference evidence="2 3" key="1">
    <citation type="submission" date="2018-07" db="EMBL/GenBank/DDBJ databases">
        <title>Halomonas montanilacus sp. nov., isolated from Lake Pengyan on Tibetan Plateau.</title>
        <authorList>
            <person name="Lu H."/>
            <person name="Xing P."/>
            <person name="Wu Q."/>
        </authorList>
    </citation>
    <scope>NUCLEOTIDE SEQUENCE [LARGE SCALE GENOMIC DNA]</scope>
    <source>
        <strain evidence="2 3">PYC7W</strain>
    </source>
</reference>
<dbReference type="SUPFAM" id="SSF46626">
    <property type="entry name" value="Cytochrome c"/>
    <property type="match status" value="1"/>
</dbReference>
<organism evidence="2 3">
    <name type="scientific">Billgrantia montanilacus</name>
    <dbReference type="NCBI Taxonomy" id="2282305"/>
    <lineage>
        <taxon>Bacteria</taxon>
        <taxon>Pseudomonadati</taxon>
        <taxon>Pseudomonadota</taxon>
        <taxon>Gammaproteobacteria</taxon>
        <taxon>Oceanospirillales</taxon>
        <taxon>Halomonadaceae</taxon>
        <taxon>Billgrantia</taxon>
    </lineage>
</organism>
<dbReference type="OrthoDB" id="9811281at2"/>
<dbReference type="GO" id="GO:0020037">
    <property type="term" value="F:heme binding"/>
    <property type="evidence" value="ECO:0007669"/>
    <property type="project" value="InterPro"/>
</dbReference>
<evidence type="ECO:0000313" key="3">
    <source>
        <dbReference type="Proteomes" id="UP000252405"/>
    </source>
</evidence>
<comment type="caution">
    <text evidence="2">The sequence shown here is derived from an EMBL/GenBank/DDBJ whole genome shotgun (WGS) entry which is preliminary data.</text>
</comment>
<evidence type="ECO:0000256" key="1">
    <source>
        <dbReference type="SAM" id="SignalP"/>
    </source>
</evidence>
<dbReference type="AlphaFoldDB" id="A0A368U2R7"/>
<name>A0A368U2R7_9GAMM</name>
<dbReference type="Gene3D" id="1.10.760.10">
    <property type="entry name" value="Cytochrome c-like domain"/>
    <property type="match status" value="1"/>
</dbReference>
<feature type="signal peptide" evidence="1">
    <location>
        <begin position="1"/>
        <end position="27"/>
    </location>
</feature>